<comment type="similarity">
    <text evidence="1">Belongs to the EIS1 family.</text>
</comment>
<feature type="coiled-coil region" evidence="2">
    <location>
        <begin position="540"/>
        <end position="588"/>
    </location>
</feature>
<feature type="region of interest" description="Disordered" evidence="3">
    <location>
        <begin position="1"/>
        <end position="40"/>
    </location>
</feature>
<feature type="compositionally biased region" description="Low complexity" evidence="3">
    <location>
        <begin position="838"/>
        <end position="847"/>
    </location>
</feature>
<feature type="region of interest" description="Disordered" evidence="3">
    <location>
        <begin position="103"/>
        <end position="122"/>
    </location>
</feature>
<feature type="region of interest" description="Disordered" evidence="3">
    <location>
        <begin position="813"/>
        <end position="914"/>
    </location>
</feature>
<dbReference type="Pfam" id="PF12757">
    <property type="entry name" value="Eisosome1"/>
    <property type="match status" value="1"/>
</dbReference>
<sequence length="914" mass="98916">MSLVSAVKDSASPQGKKKKQSQLQSQTQPQAQHKPLSREAMYRAKMKYGTYYSPATSHSVGVPDAARASDSAALLAHSSQQTVDAYKRLLDPDATKAAHAVAKGVRSRSSSHSSALATPRVYKEPVPRAKATAAASKAFSLTSQRDEALGLGYTHAQDRAYSIGGANTVLKHIQQQQEHANDPPVSPVKQMNLSKVLKGAENRAHSRVKERTQPQNKNFSYGIKTDAAKNNQFVLSKDMMNVIMAKTGTGAAATGVQPKTKQKQAASTKRDTKGDALSAAYAVRAFDTRTPIDDEIDKQKEKQALYLKQLTSTKVLAKARANVDRQIQNIEKEDYGRLLYANDTYNRAAVSVAQKNLTQKRAVAATYSNKINMGGGLWLSQQDIQDISQNLLNPVLGEITERADAQRAADIDIAERQKALQEAVHGWNVLQTEKLANDTKYKQESDARIAKARADAQQEAQARYSEMTAAMDAELAAHSDDLAKTRQMFEDLKTEMAMKLNLQQEFADKELANWQDTRATDIVDALAEQKQMLQPYLLDLQRAQDENDKLATEYDALNGRITFLNEQISKHKQNIEQYSHDLEAQRAREARDIDAQGALNEDKEQLADTLDNSVVIKANQAKETAELSAKELELKQLEIDAAINERRKELNKAEIALQKERLTLIDVMKESAELNGDAELDEDKVKALIGMTSGEYLSKHVPKPVVDAADVASAVQLTGTAAAAATAANVAQMGATANAVAEEVPVAKAVEPVVHATAEAVAPVSAPSVPVTASTAPLSTTPTTTPALEKIVTNGSRRSSKFGLGNLFIGSRSAHDAKKRRESVAQSEEPAVKVESSAPATTTATAPDNALAPSFSGFSQGSLVETEPVTDTVASMRGDTIAPEALDDDDDDIHINGEPDAAASGPDGYLKEVF</sequence>
<evidence type="ECO:0000256" key="3">
    <source>
        <dbReference type="SAM" id="MobiDB-lite"/>
    </source>
</evidence>
<keyword evidence="5" id="KW-1185">Reference proteome</keyword>
<dbReference type="AlphaFoldDB" id="A0AAV5S379"/>
<dbReference type="EMBL" id="BTGD01000020">
    <property type="protein sequence ID" value="GMM58170.1"/>
    <property type="molecule type" value="Genomic_DNA"/>
</dbReference>
<evidence type="ECO:0000256" key="1">
    <source>
        <dbReference type="ARBA" id="ARBA00008528"/>
    </source>
</evidence>
<evidence type="ECO:0000313" key="5">
    <source>
        <dbReference type="Proteomes" id="UP001377567"/>
    </source>
</evidence>
<evidence type="ECO:0000313" key="4">
    <source>
        <dbReference type="EMBL" id="GMM58170.1"/>
    </source>
</evidence>
<accession>A0AAV5S379</accession>
<dbReference type="PANTHER" id="PTHR28298">
    <property type="entry name" value="EISOSOME PROTEIN 1"/>
    <property type="match status" value="1"/>
</dbReference>
<dbReference type="InterPro" id="IPR024527">
    <property type="entry name" value="Eisosome1"/>
</dbReference>
<name>A0AAV5S379_MAUHU</name>
<feature type="compositionally biased region" description="Low complexity" evidence="3">
    <location>
        <begin position="21"/>
        <end position="32"/>
    </location>
</feature>
<reference evidence="4 5" key="1">
    <citation type="journal article" date="2023" name="Elife">
        <title>Identification of key yeast species and microbe-microbe interactions impacting larval growth of Drosophila in the wild.</title>
        <authorList>
            <person name="Mure A."/>
            <person name="Sugiura Y."/>
            <person name="Maeda R."/>
            <person name="Honda K."/>
            <person name="Sakurai N."/>
            <person name="Takahashi Y."/>
            <person name="Watada M."/>
            <person name="Katoh T."/>
            <person name="Gotoh A."/>
            <person name="Gotoh Y."/>
            <person name="Taniguchi I."/>
            <person name="Nakamura K."/>
            <person name="Hayashi T."/>
            <person name="Katayama T."/>
            <person name="Uemura T."/>
            <person name="Hattori Y."/>
        </authorList>
    </citation>
    <scope>NUCLEOTIDE SEQUENCE [LARGE SCALE GENOMIC DNA]</scope>
    <source>
        <strain evidence="4 5">KH-74</strain>
    </source>
</reference>
<dbReference type="PANTHER" id="PTHR28298:SF1">
    <property type="entry name" value="EISOSOME PROTEIN 1"/>
    <property type="match status" value="1"/>
</dbReference>
<evidence type="ECO:0000256" key="2">
    <source>
        <dbReference type="SAM" id="Coils"/>
    </source>
</evidence>
<protein>
    <submittedName>
        <fullName evidence="4">Eis1 protein</fullName>
    </submittedName>
</protein>
<dbReference type="GO" id="GO:0070941">
    <property type="term" value="P:eisosome assembly"/>
    <property type="evidence" value="ECO:0007669"/>
    <property type="project" value="TreeGrafter"/>
</dbReference>
<feature type="coiled-coil region" evidence="2">
    <location>
        <begin position="615"/>
        <end position="663"/>
    </location>
</feature>
<comment type="caution">
    <text evidence="4">The sequence shown here is derived from an EMBL/GenBank/DDBJ whole genome shotgun (WGS) entry which is preliminary data.</text>
</comment>
<gene>
    <name evidence="4" type="ORF">DAKH74_047860</name>
</gene>
<dbReference type="Proteomes" id="UP001377567">
    <property type="component" value="Unassembled WGS sequence"/>
</dbReference>
<organism evidence="4 5">
    <name type="scientific">Maudiozyma humilis</name>
    <name type="common">Sour dough yeast</name>
    <name type="synonym">Kazachstania humilis</name>
    <dbReference type="NCBI Taxonomy" id="51915"/>
    <lineage>
        <taxon>Eukaryota</taxon>
        <taxon>Fungi</taxon>
        <taxon>Dikarya</taxon>
        <taxon>Ascomycota</taxon>
        <taxon>Saccharomycotina</taxon>
        <taxon>Saccharomycetes</taxon>
        <taxon>Saccharomycetales</taxon>
        <taxon>Saccharomycetaceae</taxon>
        <taxon>Maudiozyma</taxon>
    </lineage>
</organism>
<keyword evidence="2" id="KW-0175">Coiled coil</keyword>
<proteinExistence type="inferred from homology"/>